<dbReference type="Proteomes" id="UP001151760">
    <property type="component" value="Unassembled WGS sequence"/>
</dbReference>
<dbReference type="InterPro" id="IPR041567">
    <property type="entry name" value="COI1_F-box"/>
</dbReference>
<feature type="domain" description="COI1 F-box" evidence="2">
    <location>
        <begin position="1"/>
        <end position="30"/>
    </location>
</feature>
<protein>
    <submittedName>
        <fullName evidence="3">Leucine-rich repeat, cysteine-containing subtype protein</fullName>
    </submittedName>
</protein>
<reference evidence="3" key="2">
    <citation type="submission" date="2022-01" db="EMBL/GenBank/DDBJ databases">
        <authorList>
            <person name="Yamashiro T."/>
            <person name="Shiraishi A."/>
            <person name="Satake H."/>
            <person name="Nakayama K."/>
        </authorList>
    </citation>
    <scope>NUCLEOTIDE SEQUENCE</scope>
</reference>
<evidence type="ECO:0000313" key="3">
    <source>
        <dbReference type="EMBL" id="GJT74487.1"/>
    </source>
</evidence>
<accession>A0ABQ5GHS4</accession>
<sequence>MPYIQDNDDLNCVSLVSNKYYDIDSLTRKHLTVHVHYLKDPSRLTLRFPNLESLTLKSYSYGFSSPEKCRIPVTPWIEQIAVAFKHLKSLCIRNMVVSVSDLQLLATTRGGDLRSLEIRGCKMFSEDGLVDVARYCISLRSLRLERNEIDSTANGKWLHELALRNMVIESLNFDYPFDMYDMKDLTRLANKCSNSLVSLSIFPKSLSLFRKVFRHAKKLDHFGHAYFDEHGDFSSFRFPPNMRGLCIEDLPVTSFPFLVPYLNQVRELDLLCIDIRPNCQCYLFKRCPSLEVLITQDICGDEGLQVIGQFCKKLRKLTHEGWVTHMGLMALAQACPNLDDLDVQLLDISNEALECVGAHLNDLRDFRILLGMHEGITDLPLDNGVRAMLMGCTKLERLDLKLCLGGLTDVGLGYIGEYGHNLRHLSLSYTGESDTGLLELSKGCPKLRKLKLNGCPFSEQAIATFVFNINHSLRYIWVKRHSGTDLVLTRPMVSAEGWVTHMGLMALAQACPNLDDLDVQLLDISNEALECVGTHLKNLRDFRIWLGKEDGITDLPLDNGVRAMLMGCSKLERLDINLCLGGLTDVGLGYIGEYGHNLRHLSLSYTGESDAGLLELSKGCPKLRKLKLKGCPFSEQAIATFVFNINHSLRYIRVKSDSRTDLVLTRPMVSAECLESSGDRARFQDVLPAMMQTLAGGDSARGVGVIAEAESLEEGARHLAIEFVIMLAEARERAPGMMRNLPISRFFAISVPRSCAASPSFSDGWTSIFSSSGAAMILANVSVFTPKPSHHYLNITMRNVVEVFRKDTVPGSGSG</sequence>
<evidence type="ECO:0000313" key="4">
    <source>
        <dbReference type="Proteomes" id="UP001151760"/>
    </source>
</evidence>
<dbReference type="Gene3D" id="1.20.1280.50">
    <property type="match status" value="1"/>
</dbReference>
<dbReference type="EMBL" id="BQNB010018445">
    <property type="protein sequence ID" value="GJT74487.1"/>
    <property type="molecule type" value="Genomic_DNA"/>
</dbReference>
<organism evidence="3 4">
    <name type="scientific">Tanacetum coccineum</name>
    <dbReference type="NCBI Taxonomy" id="301880"/>
    <lineage>
        <taxon>Eukaryota</taxon>
        <taxon>Viridiplantae</taxon>
        <taxon>Streptophyta</taxon>
        <taxon>Embryophyta</taxon>
        <taxon>Tracheophyta</taxon>
        <taxon>Spermatophyta</taxon>
        <taxon>Magnoliopsida</taxon>
        <taxon>eudicotyledons</taxon>
        <taxon>Gunneridae</taxon>
        <taxon>Pentapetalae</taxon>
        <taxon>asterids</taxon>
        <taxon>campanulids</taxon>
        <taxon>Asterales</taxon>
        <taxon>Asteraceae</taxon>
        <taxon>Asteroideae</taxon>
        <taxon>Anthemideae</taxon>
        <taxon>Anthemidinae</taxon>
        <taxon>Tanacetum</taxon>
    </lineage>
</organism>
<feature type="domain" description="Homologous recombination OB-fold protein OB-fold" evidence="1">
    <location>
        <begin position="771"/>
        <end position="806"/>
    </location>
</feature>
<dbReference type="InterPro" id="IPR006553">
    <property type="entry name" value="Leu-rich_rpt_Cys-con_subtyp"/>
</dbReference>
<reference evidence="3" key="1">
    <citation type="journal article" date="2022" name="Int. J. Mol. Sci.">
        <title>Draft Genome of Tanacetum Coccineum: Genomic Comparison of Closely Related Tanacetum-Family Plants.</title>
        <authorList>
            <person name="Yamashiro T."/>
            <person name="Shiraishi A."/>
            <person name="Nakayama K."/>
            <person name="Satake H."/>
        </authorList>
    </citation>
    <scope>NUCLEOTIDE SEQUENCE</scope>
</reference>
<dbReference type="SMART" id="SM00367">
    <property type="entry name" value="LRR_CC"/>
    <property type="match status" value="9"/>
</dbReference>
<dbReference type="InterPro" id="IPR058570">
    <property type="entry name" value="HROB_OB"/>
</dbReference>
<comment type="caution">
    <text evidence="3">The sequence shown here is derived from an EMBL/GenBank/DDBJ whole genome shotgun (WGS) entry which is preliminary data.</text>
</comment>
<evidence type="ECO:0000259" key="1">
    <source>
        <dbReference type="Pfam" id="PF15072"/>
    </source>
</evidence>
<dbReference type="PANTHER" id="PTHR16134:SF43">
    <property type="entry name" value="CORONATINE-INSENSITIVE PROTEIN 1"/>
    <property type="match status" value="1"/>
</dbReference>
<dbReference type="Pfam" id="PF18511">
    <property type="entry name" value="F-box_5"/>
    <property type="match status" value="1"/>
</dbReference>
<dbReference type="PANTHER" id="PTHR16134">
    <property type="entry name" value="F-BOX/TPR REPEAT PROTEIN POF3"/>
    <property type="match status" value="1"/>
</dbReference>
<evidence type="ECO:0000259" key="2">
    <source>
        <dbReference type="Pfam" id="PF18511"/>
    </source>
</evidence>
<gene>
    <name evidence="3" type="ORF">Tco_1041212</name>
</gene>
<dbReference type="InterPro" id="IPR032675">
    <property type="entry name" value="LRR_dom_sf"/>
</dbReference>
<dbReference type="SUPFAM" id="SSF52047">
    <property type="entry name" value="RNI-like"/>
    <property type="match status" value="2"/>
</dbReference>
<name>A0ABQ5GHS4_9ASTR</name>
<dbReference type="Gene3D" id="3.80.10.10">
    <property type="entry name" value="Ribonuclease Inhibitor"/>
    <property type="match status" value="2"/>
</dbReference>
<keyword evidence="4" id="KW-1185">Reference proteome</keyword>
<proteinExistence type="predicted"/>
<dbReference type="Pfam" id="PF15072">
    <property type="entry name" value="HROB"/>
    <property type="match status" value="1"/>
</dbReference>